<dbReference type="GeneTree" id="ENSGT01100000263500"/>
<evidence type="ECO:0000259" key="12">
    <source>
        <dbReference type="PROSITE" id="PS50878"/>
    </source>
</evidence>
<dbReference type="CDD" id="cd01647">
    <property type="entry name" value="RT_LTR"/>
    <property type="match status" value="1"/>
</dbReference>
<name>A0A671WW06_SPAAU</name>
<dbReference type="FunFam" id="1.10.340.70:FF:000001">
    <property type="entry name" value="Retrovirus-related Pol polyprotein from transposon gypsy-like Protein"/>
    <property type="match status" value="1"/>
</dbReference>
<dbReference type="FunFam" id="3.30.70.270:FF:000020">
    <property type="entry name" value="Transposon Tf2-6 polyprotein-like Protein"/>
    <property type="match status" value="1"/>
</dbReference>
<keyword evidence="7" id="KW-0255">Endonuclease</keyword>
<feature type="region of interest" description="Disordered" evidence="11">
    <location>
        <begin position="821"/>
        <end position="850"/>
    </location>
</feature>
<keyword evidence="8" id="KW-0378">Hydrolase</keyword>
<dbReference type="Proteomes" id="UP000472265">
    <property type="component" value="Unassembled WGS sequence"/>
</dbReference>
<dbReference type="GO" id="GO:0003964">
    <property type="term" value="F:RNA-directed DNA polymerase activity"/>
    <property type="evidence" value="ECO:0007669"/>
    <property type="project" value="UniProtKB-KW"/>
</dbReference>
<feature type="compositionally biased region" description="Polar residues" evidence="11">
    <location>
        <begin position="9"/>
        <end position="26"/>
    </location>
</feature>
<dbReference type="InterPro" id="IPR001969">
    <property type="entry name" value="Aspartic_peptidase_AS"/>
</dbReference>
<keyword evidence="5" id="KW-0548">Nucleotidyltransferase</keyword>
<dbReference type="InterPro" id="IPR000477">
    <property type="entry name" value="RT_dom"/>
</dbReference>
<evidence type="ECO:0000256" key="6">
    <source>
        <dbReference type="ARBA" id="ARBA00022722"/>
    </source>
</evidence>
<comment type="similarity">
    <text evidence="1">Belongs to the beta type-B retroviral polymerase family. HERV class-II K(HML-2) pol subfamily.</text>
</comment>
<dbReference type="InterPro" id="IPR021109">
    <property type="entry name" value="Peptidase_aspartic_dom_sf"/>
</dbReference>
<dbReference type="CDD" id="cd09274">
    <property type="entry name" value="RNase_HI_RT_Ty3"/>
    <property type="match status" value="1"/>
</dbReference>
<organism evidence="14 15">
    <name type="scientific">Sparus aurata</name>
    <name type="common">Gilthead sea bream</name>
    <dbReference type="NCBI Taxonomy" id="8175"/>
    <lineage>
        <taxon>Eukaryota</taxon>
        <taxon>Metazoa</taxon>
        <taxon>Chordata</taxon>
        <taxon>Craniata</taxon>
        <taxon>Vertebrata</taxon>
        <taxon>Euteleostomi</taxon>
        <taxon>Actinopterygii</taxon>
        <taxon>Neopterygii</taxon>
        <taxon>Teleostei</taxon>
        <taxon>Neoteleostei</taxon>
        <taxon>Acanthomorphata</taxon>
        <taxon>Eupercaria</taxon>
        <taxon>Spariformes</taxon>
        <taxon>Sparidae</taxon>
        <taxon>Sparus</taxon>
    </lineage>
</organism>
<feature type="compositionally biased region" description="Pro residues" evidence="11">
    <location>
        <begin position="768"/>
        <end position="778"/>
    </location>
</feature>
<dbReference type="PANTHER" id="PTHR37984">
    <property type="entry name" value="PROTEIN CBG26694"/>
    <property type="match status" value="1"/>
</dbReference>
<feature type="region of interest" description="Disordered" evidence="11">
    <location>
        <begin position="729"/>
        <end position="788"/>
    </location>
</feature>
<evidence type="ECO:0000256" key="2">
    <source>
        <dbReference type="ARBA" id="ARBA00012180"/>
    </source>
</evidence>
<accession>A0A671WW06</accession>
<dbReference type="SUPFAM" id="SSF56672">
    <property type="entry name" value="DNA/RNA polymerases"/>
    <property type="match status" value="1"/>
</dbReference>
<evidence type="ECO:0000313" key="15">
    <source>
        <dbReference type="Proteomes" id="UP000472265"/>
    </source>
</evidence>
<evidence type="ECO:0000256" key="5">
    <source>
        <dbReference type="ARBA" id="ARBA00022695"/>
    </source>
</evidence>
<keyword evidence="9" id="KW-0695">RNA-directed DNA polymerase</keyword>
<dbReference type="InterPro" id="IPR043128">
    <property type="entry name" value="Rev_trsase/Diguanyl_cyclase"/>
</dbReference>
<protein>
    <recommendedName>
        <fullName evidence="10">Gypsy retrotransposon integrase-like protein 1</fullName>
        <ecNumber evidence="3">2.7.7.49</ecNumber>
        <ecNumber evidence="2">3.1.26.4</ecNumber>
    </recommendedName>
</protein>
<evidence type="ECO:0000256" key="1">
    <source>
        <dbReference type="ARBA" id="ARBA00010879"/>
    </source>
</evidence>
<dbReference type="EC" id="3.1.26.4" evidence="2"/>
<dbReference type="SUPFAM" id="SSF50630">
    <property type="entry name" value="Acid proteases"/>
    <property type="match status" value="1"/>
</dbReference>
<evidence type="ECO:0000313" key="14">
    <source>
        <dbReference type="Ensembl" id="ENSSAUP00010043187.1"/>
    </source>
</evidence>
<sequence>MGPLEEETGTSPTINTLTQDTKGQQHTSYVRGSIEGTEVNILVDSGATESFISADFRRTAPTLHKRPLKADFVAARAVNGQMLDTLGTITATLHLGNNSWQHVFHVLRGSTQTALLGLDFLVPNRALLDYAHGTLQLWDTIVPLLCGKDLIPECCNVSITTATTLPPLSEMLVPVCVTPTRPVDQSPDFVGYLKPNIQNKCECVVAHAVTSVKKGVTLARVLNPTHQDITLREGTHLGEFFSVDESEIVPLTHAPVKTVSAISFTELPLVSLQESPASQQQKEKIAALLAEHQEIFNMTKGVAGKCTLIKHSIKTGDHPPIRQRAYRASPDKKEEIDRQVEALLEDGVIEGSFSPWAAPVVLVKKKNGEWRFCIDYRRLNSITVKDCHPLPRVDDTLDALAGSLWFSTLDFSNGYWQVEVAEEDREKTAFTTGRGLYQWRSMPMGLTNSPATFQRMMELVLRGLPWQVCMVYLDDVLIYSPTFEDHLCSLRKVFSRIQAAGLRLNPKKCHLARDHVVFLGHVVSRHGLQPDPRNTDKVRSWPTPKNPTEVRAFVGLCSYYRRFVRDFAQRAAPLHRLTCKDVPFQWTTECDAAFEYLKGVLSAAPVVTMPDFNIPFKVYTDASMEAVGAVLAQDKDGLERVVVYASQSLSATEKRWSTFDRELWAVVWAVRQFRHYIGAAAFTIVTDHKPLLGLRGMSIDKDPTGRRARWILELDPFNWVMKHKHGHQHANADALSRRPPEYESEATGSRQQEMAAHVNTIDSEQEAPAPPSHPPGPHLPAGGLQAADATTRGQYRDMNREPDDLSFLSSLSQDGAGVAELQRADPDTSRVLDWIGSNGSRPPRDQMRGQPRRLRKLWTEFPRLSVVNGLLCRTVNFPTTGGAICQVVVPSSLVPEVLQHLHGGPIAAHFSADRVWERARQTYFWPFMFGDIQQWCEQCVPCQTRRAPVPRHRAPMGGVQASRPFQRVATDILELPMTSKGSRYVLVVEDYFTKFVNLYALPNQTAQSVAQCLFDDYVLLHGIPEALHSDQGRQFESEIVQRLCQLLGITKTRTAPYNPKSDGMVERFNRTLISQLAKALLATGGEWDDYLKSVGFAYNTSVHASTGYTPFYLVHGREARVPVDVLVPSQRGRWGVFSSQGDYVTSLVEKLETAFGAARRSSTCAREKQKLYHDGTARHRPYAVGDLVWLRNPTEDRMKLAPHWKGPFRILAVLGSQEDAGLTYRIGCPLDSDGHEQVVHYDRLKPYTLPLPPGSLSSSSPPSVLSRLEDGLFHVAEEPLIAGGVGSESATGSSEPPPRLSRFGRAVRQPVHFKDFVTVQ</sequence>
<dbReference type="Gene3D" id="2.40.70.10">
    <property type="entry name" value="Acid Proteases"/>
    <property type="match status" value="1"/>
</dbReference>
<keyword evidence="15" id="KW-1185">Reference proteome</keyword>
<feature type="region of interest" description="Disordered" evidence="11">
    <location>
        <begin position="1"/>
        <end position="26"/>
    </location>
</feature>
<dbReference type="EC" id="2.7.7.49" evidence="3"/>
<dbReference type="OMA" id="PIKMHPR"/>
<dbReference type="Pfam" id="PF17917">
    <property type="entry name" value="RT_RNaseH"/>
    <property type="match status" value="1"/>
</dbReference>
<dbReference type="FunFam" id="3.30.420.10:FF:000032">
    <property type="entry name" value="Retrovirus-related Pol polyprotein from transposon 297-like Protein"/>
    <property type="match status" value="1"/>
</dbReference>
<evidence type="ECO:0000256" key="7">
    <source>
        <dbReference type="ARBA" id="ARBA00022759"/>
    </source>
</evidence>
<dbReference type="Gene3D" id="3.10.10.10">
    <property type="entry name" value="HIV Type 1 Reverse Transcriptase, subunit A, domain 1"/>
    <property type="match status" value="1"/>
</dbReference>
<dbReference type="InterPro" id="IPR050951">
    <property type="entry name" value="Retrovirus_Pol_polyprotein"/>
</dbReference>
<feature type="region of interest" description="Disordered" evidence="11">
    <location>
        <begin position="1284"/>
        <end position="1303"/>
    </location>
</feature>
<dbReference type="GO" id="GO:0003676">
    <property type="term" value="F:nucleic acid binding"/>
    <property type="evidence" value="ECO:0007669"/>
    <property type="project" value="InterPro"/>
</dbReference>
<dbReference type="InterPro" id="IPR012337">
    <property type="entry name" value="RNaseH-like_sf"/>
</dbReference>
<dbReference type="PROSITE" id="PS50994">
    <property type="entry name" value="INTEGRASE"/>
    <property type="match status" value="1"/>
</dbReference>
<dbReference type="SUPFAM" id="SSF53098">
    <property type="entry name" value="Ribonuclease H-like"/>
    <property type="match status" value="1"/>
</dbReference>
<reference evidence="14" key="2">
    <citation type="submission" date="2025-09" db="UniProtKB">
        <authorList>
            <consortium name="Ensembl"/>
        </authorList>
    </citation>
    <scope>IDENTIFICATION</scope>
</reference>
<evidence type="ECO:0000256" key="3">
    <source>
        <dbReference type="ARBA" id="ARBA00012493"/>
    </source>
</evidence>
<dbReference type="InterPro" id="IPR001584">
    <property type="entry name" value="Integrase_cat-core"/>
</dbReference>
<evidence type="ECO:0000256" key="9">
    <source>
        <dbReference type="ARBA" id="ARBA00022918"/>
    </source>
</evidence>
<dbReference type="CDD" id="cd00303">
    <property type="entry name" value="retropepsin_like"/>
    <property type="match status" value="1"/>
</dbReference>
<keyword evidence="4" id="KW-0808">Transferase</keyword>
<dbReference type="Pfam" id="PF00078">
    <property type="entry name" value="RVT_1"/>
    <property type="match status" value="1"/>
</dbReference>
<dbReference type="Gene3D" id="3.30.70.270">
    <property type="match status" value="2"/>
</dbReference>
<dbReference type="PROSITE" id="PS50878">
    <property type="entry name" value="RT_POL"/>
    <property type="match status" value="1"/>
</dbReference>
<dbReference type="InterPro" id="IPR041373">
    <property type="entry name" value="RT_RNaseH"/>
</dbReference>
<dbReference type="Ensembl" id="ENSSAUT00010045460.1">
    <property type="protein sequence ID" value="ENSSAUP00010043187.1"/>
    <property type="gene ID" value="ENSSAUG00010018142.1"/>
</dbReference>
<dbReference type="GO" id="GO:0015074">
    <property type="term" value="P:DNA integration"/>
    <property type="evidence" value="ECO:0007669"/>
    <property type="project" value="InterPro"/>
</dbReference>
<dbReference type="InParanoid" id="A0A671WW06"/>
<dbReference type="InterPro" id="IPR041588">
    <property type="entry name" value="Integrase_H2C2"/>
</dbReference>
<dbReference type="Pfam" id="PF17921">
    <property type="entry name" value="Integrase_H2C2"/>
    <property type="match status" value="1"/>
</dbReference>
<keyword evidence="6" id="KW-0540">Nuclease</keyword>
<evidence type="ECO:0000256" key="10">
    <source>
        <dbReference type="ARBA" id="ARBA00039658"/>
    </source>
</evidence>
<evidence type="ECO:0000256" key="8">
    <source>
        <dbReference type="ARBA" id="ARBA00022801"/>
    </source>
</evidence>
<dbReference type="GO" id="GO:0006508">
    <property type="term" value="P:proteolysis"/>
    <property type="evidence" value="ECO:0007669"/>
    <property type="project" value="InterPro"/>
</dbReference>
<feature type="domain" description="Reverse transcriptase" evidence="12">
    <location>
        <begin position="344"/>
        <end position="523"/>
    </location>
</feature>
<dbReference type="GO" id="GO:0004190">
    <property type="term" value="F:aspartic-type endopeptidase activity"/>
    <property type="evidence" value="ECO:0007669"/>
    <property type="project" value="InterPro"/>
</dbReference>
<evidence type="ECO:0000259" key="13">
    <source>
        <dbReference type="PROSITE" id="PS50994"/>
    </source>
</evidence>
<dbReference type="Gene3D" id="1.10.340.70">
    <property type="match status" value="1"/>
</dbReference>
<dbReference type="Pfam" id="PF00665">
    <property type="entry name" value="rve"/>
    <property type="match status" value="1"/>
</dbReference>
<dbReference type="InterPro" id="IPR036397">
    <property type="entry name" value="RNaseH_sf"/>
</dbReference>
<dbReference type="PANTHER" id="PTHR37984:SF5">
    <property type="entry name" value="PROTEIN NYNRIN-LIKE"/>
    <property type="match status" value="1"/>
</dbReference>
<evidence type="ECO:0000256" key="4">
    <source>
        <dbReference type="ARBA" id="ARBA00022679"/>
    </source>
</evidence>
<dbReference type="InterPro" id="IPR043502">
    <property type="entry name" value="DNA/RNA_pol_sf"/>
</dbReference>
<feature type="domain" description="Integrase catalytic" evidence="13">
    <location>
        <begin position="960"/>
        <end position="1118"/>
    </location>
</feature>
<reference evidence="14" key="1">
    <citation type="submission" date="2025-08" db="UniProtKB">
        <authorList>
            <consortium name="Ensembl"/>
        </authorList>
    </citation>
    <scope>IDENTIFICATION</scope>
</reference>
<proteinExistence type="inferred from homology"/>
<evidence type="ECO:0000256" key="11">
    <source>
        <dbReference type="SAM" id="MobiDB-lite"/>
    </source>
</evidence>
<dbReference type="FunFam" id="3.10.10.10:FF:000002">
    <property type="entry name" value="Retrovirus-related Pol polyprotein from transposon 17.6-like protein"/>
    <property type="match status" value="1"/>
</dbReference>
<dbReference type="PROSITE" id="PS00141">
    <property type="entry name" value="ASP_PROTEASE"/>
    <property type="match status" value="1"/>
</dbReference>
<dbReference type="Gene3D" id="3.30.420.10">
    <property type="entry name" value="Ribonuclease H-like superfamily/Ribonuclease H"/>
    <property type="match status" value="1"/>
</dbReference>
<dbReference type="Pfam" id="PF13975">
    <property type="entry name" value="gag-asp_proteas"/>
    <property type="match status" value="1"/>
</dbReference>
<dbReference type="FunFam" id="3.10.20.370:FF:000001">
    <property type="entry name" value="Retrovirus-related Pol polyprotein from transposon 17.6-like protein"/>
    <property type="match status" value="1"/>
</dbReference>
<dbReference type="GO" id="GO:0004523">
    <property type="term" value="F:RNA-DNA hybrid ribonuclease activity"/>
    <property type="evidence" value="ECO:0007669"/>
    <property type="project" value="UniProtKB-EC"/>
</dbReference>